<feature type="compositionally biased region" description="Basic and acidic residues" evidence="23">
    <location>
        <begin position="845"/>
        <end position="860"/>
    </location>
</feature>
<dbReference type="SMART" id="SM00204">
    <property type="entry name" value="TGFB"/>
    <property type="match status" value="1"/>
</dbReference>
<gene>
    <name evidence="26" type="ORF">KC01_LOCUS33902</name>
</gene>
<dbReference type="InterPro" id="IPR017855">
    <property type="entry name" value="SMAD-like_dom_sf"/>
</dbReference>
<dbReference type="GO" id="GO:0005615">
    <property type="term" value="C:extracellular space"/>
    <property type="evidence" value="ECO:0007669"/>
    <property type="project" value="UniProtKB-KW"/>
</dbReference>
<evidence type="ECO:0000256" key="7">
    <source>
        <dbReference type="ARBA" id="ARBA00022729"/>
    </source>
</evidence>
<dbReference type="Gene3D" id="2.10.90.10">
    <property type="entry name" value="Cystine-knot cytokines"/>
    <property type="match status" value="1"/>
</dbReference>
<dbReference type="GO" id="GO:0045944">
    <property type="term" value="P:positive regulation of transcription by RNA polymerase II"/>
    <property type="evidence" value="ECO:0007669"/>
    <property type="project" value="UniProtKB-ARBA"/>
</dbReference>
<dbReference type="Pfam" id="PF00605">
    <property type="entry name" value="IRF"/>
    <property type="match status" value="1"/>
</dbReference>
<evidence type="ECO:0000256" key="23">
    <source>
        <dbReference type="SAM" id="MobiDB-lite"/>
    </source>
</evidence>
<keyword evidence="13" id="KW-1015">Disulfide bond</keyword>
<evidence type="ECO:0000256" key="16">
    <source>
        <dbReference type="ARBA" id="ARBA00023180"/>
    </source>
</evidence>
<evidence type="ECO:0000256" key="22">
    <source>
        <dbReference type="RuleBase" id="RU000354"/>
    </source>
</evidence>
<keyword evidence="18" id="KW-0539">Nucleus</keyword>
<keyword evidence="15" id="KW-0804">Transcription</keyword>
<feature type="compositionally biased region" description="Basic and acidic residues" evidence="23">
    <location>
        <begin position="579"/>
        <end position="591"/>
    </location>
</feature>
<dbReference type="SUPFAM" id="SSF49879">
    <property type="entry name" value="SMAD/FHA domain"/>
    <property type="match status" value="1"/>
</dbReference>
<dbReference type="Gene3D" id="1.10.10.10">
    <property type="entry name" value="Winged helix-like DNA-binding domain superfamily/Winged helix DNA-binding domain"/>
    <property type="match status" value="1"/>
</dbReference>
<dbReference type="InterPro" id="IPR001346">
    <property type="entry name" value="Interferon_reg_fact_DNA-bd_dom"/>
</dbReference>
<comment type="subcellular location">
    <subcellularLocation>
        <location evidence="1">Nucleus</location>
    </subcellularLocation>
    <subcellularLocation>
        <location evidence="2">Secreted</location>
    </subcellularLocation>
</comment>
<dbReference type="SMART" id="SM01243">
    <property type="entry name" value="IRF-3"/>
    <property type="match status" value="1"/>
</dbReference>
<dbReference type="GO" id="GO:0000981">
    <property type="term" value="F:DNA-binding transcription factor activity, RNA polymerase II-specific"/>
    <property type="evidence" value="ECO:0007669"/>
    <property type="project" value="TreeGrafter"/>
</dbReference>
<feature type="region of interest" description="Disordered" evidence="23">
    <location>
        <begin position="837"/>
        <end position="860"/>
    </location>
</feature>
<evidence type="ECO:0000256" key="9">
    <source>
        <dbReference type="ARBA" id="ARBA00022855"/>
    </source>
</evidence>
<accession>A0AAV2M0E5</accession>
<evidence type="ECO:0000256" key="19">
    <source>
        <dbReference type="ARBA" id="ARBA00065115"/>
    </source>
</evidence>
<dbReference type="InterPro" id="IPR001839">
    <property type="entry name" value="TGF-b_C"/>
</dbReference>
<keyword evidence="12" id="KW-0238">DNA-binding</keyword>
<dbReference type="SMART" id="SM00348">
    <property type="entry name" value="IRF"/>
    <property type="match status" value="1"/>
</dbReference>
<dbReference type="CDD" id="cd00103">
    <property type="entry name" value="IRF"/>
    <property type="match status" value="1"/>
</dbReference>
<dbReference type="GO" id="GO:0001656">
    <property type="term" value="P:metanephros development"/>
    <property type="evidence" value="ECO:0007669"/>
    <property type="project" value="UniProtKB-ARBA"/>
</dbReference>
<dbReference type="Pfam" id="PF10401">
    <property type="entry name" value="IRF-3"/>
    <property type="match status" value="1"/>
</dbReference>
<dbReference type="GO" id="GO:0005634">
    <property type="term" value="C:nucleus"/>
    <property type="evidence" value="ECO:0007669"/>
    <property type="project" value="UniProtKB-SubCell"/>
</dbReference>
<protein>
    <recommendedName>
        <fullName evidence="20">Bone morphogenetic protein 7</fullName>
    </recommendedName>
    <alternativeName>
        <fullName evidence="21">Osteogenic protein 1</fullName>
    </alternativeName>
</protein>
<evidence type="ECO:0000256" key="3">
    <source>
        <dbReference type="ARBA" id="ARBA00006656"/>
    </source>
</evidence>
<dbReference type="GO" id="GO:0045597">
    <property type="term" value="P:positive regulation of cell differentiation"/>
    <property type="evidence" value="ECO:0007669"/>
    <property type="project" value="UniProtKB-ARBA"/>
</dbReference>
<keyword evidence="6" id="KW-0964">Secreted</keyword>
<evidence type="ECO:0000256" key="14">
    <source>
        <dbReference type="ARBA" id="ARBA00023159"/>
    </source>
</evidence>
<evidence type="ECO:0000259" key="25">
    <source>
        <dbReference type="PROSITE" id="PS51507"/>
    </source>
</evidence>
<dbReference type="GO" id="GO:0001503">
    <property type="term" value="P:ossification"/>
    <property type="evidence" value="ECO:0007669"/>
    <property type="project" value="UniProtKB-KW"/>
</dbReference>
<evidence type="ECO:0000256" key="10">
    <source>
        <dbReference type="ARBA" id="ARBA00023015"/>
    </source>
</evidence>
<dbReference type="GO" id="GO:0051240">
    <property type="term" value="P:positive regulation of multicellular organismal process"/>
    <property type="evidence" value="ECO:0007669"/>
    <property type="project" value="UniProtKB-ARBA"/>
</dbReference>
<dbReference type="GO" id="GO:0098609">
    <property type="term" value="P:cell-cell adhesion"/>
    <property type="evidence" value="ECO:0007669"/>
    <property type="project" value="UniProtKB-ARBA"/>
</dbReference>
<dbReference type="Proteomes" id="UP001497482">
    <property type="component" value="Chromosome 5"/>
</dbReference>
<proteinExistence type="inferred from homology"/>
<dbReference type="Pfam" id="PF00019">
    <property type="entry name" value="TGF_beta"/>
    <property type="match status" value="1"/>
</dbReference>
<dbReference type="GO" id="GO:0051216">
    <property type="term" value="P:cartilage development"/>
    <property type="evidence" value="ECO:0007669"/>
    <property type="project" value="UniProtKB-KW"/>
</dbReference>
<dbReference type="SUPFAM" id="SSF57501">
    <property type="entry name" value="Cystine-knot cytokines"/>
    <property type="match status" value="1"/>
</dbReference>
<dbReference type="InterPro" id="IPR029034">
    <property type="entry name" value="Cystine-knot_cytokine"/>
</dbReference>
<dbReference type="GO" id="GO:0001823">
    <property type="term" value="P:mesonephros development"/>
    <property type="evidence" value="ECO:0007669"/>
    <property type="project" value="UniProtKB-ARBA"/>
</dbReference>
<keyword evidence="17" id="KW-0891">Chondrogenesis</keyword>
<evidence type="ECO:0000313" key="27">
    <source>
        <dbReference type="Proteomes" id="UP001497482"/>
    </source>
</evidence>
<dbReference type="GO" id="GO:0005125">
    <property type="term" value="F:cytokine activity"/>
    <property type="evidence" value="ECO:0007669"/>
    <property type="project" value="UniProtKB-KW"/>
</dbReference>
<keyword evidence="10" id="KW-0805">Transcription regulation</keyword>
<evidence type="ECO:0000256" key="17">
    <source>
        <dbReference type="ARBA" id="ARBA00023188"/>
    </source>
</evidence>
<evidence type="ECO:0000256" key="13">
    <source>
        <dbReference type="ARBA" id="ARBA00023157"/>
    </source>
</evidence>
<dbReference type="InterPro" id="IPR008984">
    <property type="entry name" value="SMAD_FHA_dom_sf"/>
</dbReference>
<evidence type="ECO:0000256" key="5">
    <source>
        <dbReference type="ARBA" id="ARBA00022514"/>
    </source>
</evidence>
<dbReference type="GO" id="GO:2000026">
    <property type="term" value="P:regulation of multicellular organismal development"/>
    <property type="evidence" value="ECO:0007669"/>
    <property type="project" value="UniProtKB-ARBA"/>
</dbReference>
<dbReference type="InterPro" id="IPR017948">
    <property type="entry name" value="TGFb_CS"/>
</dbReference>
<keyword evidence="16" id="KW-0325">Glycoprotein</keyword>
<feature type="compositionally biased region" description="Basic and acidic residues" evidence="23">
    <location>
        <begin position="602"/>
        <end position="616"/>
    </location>
</feature>
<dbReference type="SUPFAM" id="SSF46785">
    <property type="entry name" value="Winged helix' DNA-binding domain"/>
    <property type="match status" value="1"/>
</dbReference>
<dbReference type="AlphaFoldDB" id="A0AAV2M0E5"/>
<dbReference type="InterPro" id="IPR001111">
    <property type="entry name" value="TGF-b_propeptide"/>
</dbReference>
<dbReference type="PRINTS" id="PR00267">
    <property type="entry name" value="INTFRNREGFCT"/>
</dbReference>
<dbReference type="EMBL" id="OZ035827">
    <property type="protein sequence ID" value="CAL1606784.1"/>
    <property type="molecule type" value="Genomic_DNA"/>
</dbReference>
<dbReference type="GO" id="GO:0048812">
    <property type="term" value="P:neuron projection morphogenesis"/>
    <property type="evidence" value="ECO:0007669"/>
    <property type="project" value="UniProtKB-ARBA"/>
</dbReference>
<dbReference type="PANTHER" id="PTHR11949:SF24">
    <property type="entry name" value="INTERFERON REGULATORY FACTOR 9"/>
    <property type="match status" value="1"/>
</dbReference>
<name>A0AAV2M0E5_KNICA</name>
<evidence type="ECO:0000256" key="18">
    <source>
        <dbReference type="ARBA" id="ARBA00023242"/>
    </source>
</evidence>
<evidence type="ECO:0000313" key="26">
    <source>
        <dbReference type="EMBL" id="CAL1606784.1"/>
    </source>
</evidence>
<dbReference type="InterPro" id="IPR036390">
    <property type="entry name" value="WH_DNA-bd_sf"/>
</dbReference>
<keyword evidence="7" id="KW-0732">Signal</keyword>
<keyword evidence="8" id="KW-0221">Differentiation</keyword>
<evidence type="ECO:0000256" key="1">
    <source>
        <dbReference type="ARBA" id="ARBA00004123"/>
    </source>
</evidence>
<evidence type="ECO:0000259" key="24">
    <source>
        <dbReference type="PROSITE" id="PS51362"/>
    </source>
</evidence>
<dbReference type="PROSITE" id="PS51507">
    <property type="entry name" value="IRF_2"/>
    <property type="match status" value="1"/>
</dbReference>
<dbReference type="FunFam" id="2.60.120.970:FF:000008">
    <property type="entry name" value="Bone morphogenetic protein 7"/>
    <property type="match status" value="1"/>
</dbReference>
<dbReference type="GO" id="GO:0045665">
    <property type="term" value="P:negative regulation of neuron differentiation"/>
    <property type="evidence" value="ECO:0007669"/>
    <property type="project" value="UniProtKB-ARBA"/>
</dbReference>
<dbReference type="PANTHER" id="PTHR11949">
    <property type="entry name" value="INTERFERON REGULATORY FACTOR"/>
    <property type="match status" value="1"/>
</dbReference>
<keyword evidence="5" id="KW-0202">Cytokine</keyword>
<keyword evidence="11 22" id="KW-0339">Growth factor</keyword>
<evidence type="ECO:0000256" key="4">
    <source>
        <dbReference type="ARBA" id="ARBA00022473"/>
    </source>
</evidence>
<dbReference type="Gene3D" id="2.60.120.970">
    <property type="match status" value="1"/>
</dbReference>
<evidence type="ECO:0000256" key="12">
    <source>
        <dbReference type="ARBA" id="ARBA00023125"/>
    </source>
</evidence>
<feature type="domain" description="IRF tryptophan pentad repeat" evidence="25">
    <location>
        <begin position="467"/>
        <end position="575"/>
    </location>
</feature>
<organism evidence="26 27">
    <name type="scientific">Knipowitschia caucasica</name>
    <name type="common">Caucasian dwarf goby</name>
    <name type="synonym">Pomatoschistus caucasicus</name>
    <dbReference type="NCBI Taxonomy" id="637954"/>
    <lineage>
        <taxon>Eukaryota</taxon>
        <taxon>Metazoa</taxon>
        <taxon>Chordata</taxon>
        <taxon>Craniata</taxon>
        <taxon>Vertebrata</taxon>
        <taxon>Euteleostomi</taxon>
        <taxon>Actinopterygii</taxon>
        <taxon>Neopterygii</taxon>
        <taxon>Teleostei</taxon>
        <taxon>Neoteleostei</taxon>
        <taxon>Acanthomorphata</taxon>
        <taxon>Gobiaria</taxon>
        <taxon>Gobiiformes</taxon>
        <taxon>Gobioidei</taxon>
        <taxon>Gobiidae</taxon>
        <taxon>Gobiinae</taxon>
        <taxon>Knipowitschia</taxon>
    </lineage>
</organism>
<keyword evidence="9" id="KW-0892">Osteogenesis</keyword>
<feature type="region of interest" description="Disordered" evidence="23">
    <location>
        <begin position="287"/>
        <end position="307"/>
    </location>
</feature>
<comment type="subunit">
    <text evidence="19">Homodimer; disulfide-linked. Interacts with SOSTDC1. Interacts with TWSG1. Interacts with FBN1 (via N-terminal domain) and FBN2. Interacts with type I receptor ACVR1. Interacts with type II receptor ACVR2A. Interacts with NOG; this interaction inhibits canonical BMP signaling. Interacts with SCUBE3. Interacts with ERFE; the interaction inhibits BMP-induced transcription of HAMP. Interacts with TGFBR3.</text>
</comment>
<reference evidence="26 27" key="1">
    <citation type="submission" date="2024-04" db="EMBL/GenBank/DDBJ databases">
        <authorList>
            <person name="Waldvogel A.-M."/>
            <person name="Schoenle A."/>
        </authorList>
    </citation>
    <scope>NUCLEOTIDE SEQUENCE [LARGE SCALE GENOMIC DNA]</scope>
</reference>
<dbReference type="GO" id="GO:0009966">
    <property type="term" value="P:regulation of signal transduction"/>
    <property type="evidence" value="ECO:0007669"/>
    <property type="project" value="UniProtKB-ARBA"/>
</dbReference>
<evidence type="ECO:0000256" key="6">
    <source>
        <dbReference type="ARBA" id="ARBA00022525"/>
    </source>
</evidence>
<dbReference type="Gene3D" id="2.60.200.10">
    <property type="match status" value="1"/>
</dbReference>
<keyword evidence="4" id="KW-0217">Developmental protein</keyword>
<feature type="region of interest" description="Disordered" evidence="23">
    <location>
        <begin position="579"/>
        <end position="616"/>
    </location>
</feature>
<dbReference type="Pfam" id="PF00688">
    <property type="entry name" value="TGFb_propeptide"/>
    <property type="match status" value="1"/>
</dbReference>
<dbReference type="GO" id="GO:0008285">
    <property type="term" value="P:negative regulation of cell population proliferation"/>
    <property type="evidence" value="ECO:0007669"/>
    <property type="project" value="UniProtKB-ARBA"/>
</dbReference>
<feature type="domain" description="TGF-beta family profile" evidence="24">
    <location>
        <begin position="309"/>
        <end position="428"/>
    </location>
</feature>
<dbReference type="FunFam" id="1.10.10.10:FF:000041">
    <property type="entry name" value="Interferon regulatory factor 4"/>
    <property type="match status" value="1"/>
</dbReference>
<dbReference type="GO" id="GO:0000978">
    <property type="term" value="F:RNA polymerase II cis-regulatory region sequence-specific DNA binding"/>
    <property type="evidence" value="ECO:0007669"/>
    <property type="project" value="TreeGrafter"/>
</dbReference>
<evidence type="ECO:0000256" key="11">
    <source>
        <dbReference type="ARBA" id="ARBA00023030"/>
    </source>
</evidence>
<dbReference type="GO" id="GO:0060485">
    <property type="term" value="P:mesenchyme development"/>
    <property type="evidence" value="ECO:0007669"/>
    <property type="project" value="UniProtKB-ARBA"/>
</dbReference>
<dbReference type="GO" id="GO:0002376">
    <property type="term" value="P:immune system process"/>
    <property type="evidence" value="ECO:0007669"/>
    <property type="project" value="TreeGrafter"/>
</dbReference>
<evidence type="ECO:0000256" key="20">
    <source>
        <dbReference type="ARBA" id="ARBA00071099"/>
    </source>
</evidence>
<dbReference type="PROSITE" id="PS00250">
    <property type="entry name" value="TGF_BETA_1"/>
    <property type="match status" value="1"/>
</dbReference>
<dbReference type="InterPro" id="IPR036388">
    <property type="entry name" value="WH-like_DNA-bd_sf"/>
</dbReference>
<comment type="similarity">
    <text evidence="3 22">Belongs to the TGF-beta family.</text>
</comment>
<dbReference type="GO" id="GO:0008083">
    <property type="term" value="F:growth factor activity"/>
    <property type="evidence" value="ECO:0007669"/>
    <property type="project" value="UniProtKB-KW"/>
</dbReference>
<evidence type="ECO:0000256" key="8">
    <source>
        <dbReference type="ARBA" id="ARBA00022782"/>
    </source>
</evidence>
<keyword evidence="27" id="KW-1185">Reference proteome</keyword>
<feature type="compositionally biased region" description="Polar residues" evidence="23">
    <location>
        <begin position="287"/>
        <end position="296"/>
    </location>
</feature>
<dbReference type="InterPro" id="IPR019817">
    <property type="entry name" value="Interferon_reg_fac_CS"/>
</dbReference>
<dbReference type="PROSITE" id="PS00601">
    <property type="entry name" value="IRF_1"/>
    <property type="match status" value="1"/>
</dbReference>
<sequence length="860" mass="98891">MVMASTLDRRGPALLLIWTYCVVANSAFTNFTLDNEFHSSFIHRRLKSQERREMQREILSILGLPHRPRPNLHGKHNAAPMFMLDLYNAITTDVEGRYSYPYKPIFTTQGPPIASLQDNNFLNDADMVMSFVNLVEQDKEFFPLRRHHKEFRFDLSKIPEGEAVTAAEFRIYKDFIHERFDNETFRISVYQVLEEHADRESELFLLDSRVIWAAQEGWLVFDITATSNHWVLNPGRNLGLQLALESNSGESIHPRVAGLIGRSGPQNKQPFMVAFFKATEVHLRSIRSASGGNKQRNSNRSKAAKNQEALRMANVAENSSTDQKQACKKHELYVSFRDLGWQDWIIAPEGYAAYYCEGECAFPLNSYMNATNHAIVQTLVHFINPDTVPKPCCAPTQLHAISVLYFDDSSNVILKKYRNMVKTKKKDALHFKPNFYYFYSQPARGNFSVLYLRRGQLFGLGMEARAKLHLREWLIVQIDSGRYEGLCWEDEDKSMFRIPWKHAAKKDYRQREDAALFKAWAVYKGKYREGRDPADPTMWKTRLRCALNKSSDFEEVPQRNQLDITEPYKVYRILQEPREESMQRGEVKSPDVLDSEEEDDYYQPRESTDGIHQERTTGDPLREHMYCEVKENTSANLPQASVSFFSHGNNISDVRMHVTLLYQGVAVLRVTTRSPDGCFILQGSVPPANEKIYGSCMAQQLSFPSPAHLPLPPGLAHTMGRLLCHLERGVLLWVAPEGVFIKRFCQGRVYWSGPQAKHADRPNKLERDKTFKLLDVPLFRSQLQRCVQQKGPLPSYKIELCFGEEYPDPNVPKAKKLIMAEVVPVFAEELLQQLHLQDSGDTGDTEDRSTESHSQSETEH</sequence>
<evidence type="ECO:0000256" key="15">
    <source>
        <dbReference type="ARBA" id="ARBA00023163"/>
    </source>
</evidence>
<dbReference type="PROSITE" id="PS51362">
    <property type="entry name" value="TGF_BETA_2"/>
    <property type="match status" value="1"/>
</dbReference>
<dbReference type="GO" id="GO:0030509">
    <property type="term" value="P:BMP signaling pathway"/>
    <property type="evidence" value="ECO:0007669"/>
    <property type="project" value="UniProtKB-ARBA"/>
</dbReference>
<evidence type="ECO:0000256" key="2">
    <source>
        <dbReference type="ARBA" id="ARBA00004613"/>
    </source>
</evidence>
<dbReference type="InterPro" id="IPR019471">
    <property type="entry name" value="Interferon_reg_factor-3"/>
</dbReference>
<dbReference type="FunFam" id="2.10.90.10:FF:000003">
    <property type="entry name" value="Bone morphogenetic protein 5"/>
    <property type="match status" value="1"/>
</dbReference>
<keyword evidence="14" id="KW-0010">Activator</keyword>
<evidence type="ECO:0000256" key="21">
    <source>
        <dbReference type="ARBA" id="ARBA00083455"/>
    </source>
</evidence>